<dbReference type="InterPro" id="IPR038920">
    <property type="entry name" value="At3g05675-like"/>
</dbReference>
<dbReference type="Pfam" id="PF00651">
    <property type="entry name" value="BTB"/>
    <property type="match status" value="1"/>
</dbReference>
<comment type="function">
    <text evidence="1">May act as a substrate-specific adapter of an E3 ubiquitin-protein ligase complex (CUL3-RBX1-BTB) which mediates the ubiquitination and subsequent proteasomal degradation of target proteins.</text>
</comment>
<dbReference type="Pfam" id="PF25553">
    <property type="entry name" value="BTB-POZ_ANK-like"/>
    <property type="match status" value="1"/>
</dbReference>
<dbReference type="AlphaFoldDB" id="A0A2I0A936"/>
<sequence length="439" mass="49761">MEKRSIAQGYTFGDKNTSDITILLKSWEGRPEFLHCHSAILIKKSKFFADRLSLDYSTCRTNEPMSCIQVPCKVSEYDHYLKLLKLMYLSEDSLLESWDSVKSTLGVLRASIDLNCNSVTQSCIQYLEAVPWDEKEEEEVLKIIPKLGPAAVPILARIQPVNFDAAKNVFISAVRFSTCIERSFPPFTDELKTSAQEQMEYMLTQDEDAPLLTADEAVRSEVRTGLINLFTTFESELISMMQVNLKRSAEEAEKGLLQSLSDLEWMCCMLPKMEMMKDFVSCWADITDKLLSVLQNEVYILGLWEVKVKVIELVGKALDAIGYGSIVLPAPLRVQFLKTWLPYLRKMKPLLDLKSKDEFSACRLDADLCQNIEGAIVSLILALPSGDQAEIFGEWMQSAEQLSFPDLSEAFEVWCYRTKTAKRRLFVGLNEAGNHTVSL</sequence>
<evidence type="ECO:0000256" key="2">
    <source>
        <dbReference type="ARBA" id="ARBA00004906"/>
    </source>
</evidence>
<dbReference type="InterPro" id="IPR000210">
    <property type="entry name" value="BTB/POZ_dom"/>
</dbReference>
<dbReference type="SUPFAM" id="SSF54695">
    <property type="entry name" value="POZ domain"/>
    <property type="match status" value="1"/>
</dbReference>
<proteinExistence type="predicted"/>
<dbReference type="Gene3D" id="3.30.710.10">
    <property type="entry name" value="Potassium Channel Kv1.1, Chain A"/>
    <property type="match status" value="1"/>
</dbReference>
<evidence type="ECO:0000313" key="5">
    <source>
        <dbReference type="EMBL" id="PKA52069.1"/>
    </source>
</evidence>
<dbReference type="PROSITE" id="PS50097">
    <property type="entry name" value="BTB"/>
    <property type="match status" value="1"/>
</dbReference>
<organism evidence="5 6">
    <name type="scientific">Apostasia shenzhenica</name>
    <dbReference type="NCBI Taxonomy" id="1088818"/>
    <lineage>
        <taxon>Eukaryota</taxon>
        <taxon>Viridiplantae</taxon>
        <taxon>Streptophyta</taxon>
        <taxon>Embryophyta</taxon>
        <taxon>Tracheophyta</taxon>
        <taxon>Spermatophyta</taxon>
        <taxon>Magnoliopsida</taxon>
        <taxon>Liliopsida</taxon>
        <taxon>Asparagales</taxon>
        <taxon>Orchidaceae</taxon>
        <taxon>Apostasioideae</taxon>
        <taxon>Apostasia</taxon>
    </lineage>
</organism>
<protein>
    <submittedName>
        <fullName evidence="5">BTB/POZ domain-containing protein</fullName>
    </submittedName>
</protein>
<reference evidence="5 6" key="1">
    <citation type="journal article" date="2017" name="Nature">
        <title>The Apostasia genome and the evolution of orchids.</title>
        <authorList>
            <person name="Zhang G.Q."/>
            <person name="Liu K.W."/>
            <person name="Li Z."/>
            <person name="Lohaus R."/>
            <person name="Hsiao Y.Y."/>
            <person name="Niu S.C."/>
            <person name="Wang J.Y."/>
            <person name="Lin Y.C."/>
            <person name="Xu Q."/>
            <person name="Chen L.J."/>
            <person name="Yoshida K."/>
            <person name="Fujiwara S."/>
            <person name="Wang Z.W."/>
            <person name="Zhang Y.Q."/>
            <person name="Mitsuda N."/>
            <person name="Wang M."/>
            <person name="Liu G.H."/>
            <person name="Pecoraro L."/>
            <person name="Huang H.X."/>
            <person name="Xiao X.J."/>
            <person name="Lin M."/>
            <person name="Wu X.Y."/>
            <person name="Wu W.L."/>
            <person name="Chen Y.Y."/>
            <person name="Chang S.B."/>
            <person name="Sakamoto S."/>
            <person name="Ohme-Takagi M."/>
            <person name="Yagi M."/>
            <person name="Zeng S.J."/>
            <person name="Shen C.Y."/>
            <person name="Yeh C.M."/>
            <person name="Luo Y.B."/>
            <person name="Tsai W.C."/>
            <person name="Van de Peer Y."/>
            <person name="Liu Z.J."/>
        </authorList>
    </citation>
    <scope>NUCLEOTIDE SEQUENCE [LARGE SCALE GENOMIC DNA]</scope>
    <source>
        <strain evidence="6">cv. Shenzhen</strain>
        <tissue evidence="5">Stem</tissue>
    </source>
</reference>
<dbReference type="STRING" id="1088818.A0A2I0A936"/>
<dbReference type="InterPro" id="IPR058039">
    <property type="entry name" value="At3g05675-like_ankyrin"/>
</dbReference>
<dbReference type="UniPathway" id="UPA00143"/>
<evidence type="ECO:0000256" key="3">
    <source>
        <dbReference type="ARBA" id="ARBA00022786"/>
    </source>
</evidence>
<dbReference type="PANTHER" id="PTHR31060">
    <property type="entry name" value="OSJNBA0011J08.25 PROTEIN-RELATED"/>
    <property type="match status" value="1"/>
</dbReference>
<dbReference type="Proteomes" id="UP000236161">
    <property type="component" value="Unassembled WGS sequence"/>
</dbReference>
<dbReference type="GO" id="GO:0016567">
    <property type="term" value="P:protein ubiquitination"/>
    <property type="evidence" value="ECO:0007669"/>
    <property type="project" value="UniProtKB-UniPathway"/>
</dbReference>
<dbReference type="PANTHER" id="PTHR31060:SF7">
    <property type="entry name" value="OS06G0129200 PROTEIN"/>
    <property type="match status" value="1"/>
</dbReference>
<dbReference type="OrthoDB" id="1878759at2759"/>
<keyword evidence="6" id="KW-1185">Reference proteome</keyword>
<evidence type="ECO:0000256" key="1">
    <source>
        <dbReference type="ARBA" id="ARBA00002668"/>
    </source>
</evidence>
<evidence type="ECO:0000313" key="6">
    <source>
        <dbReference type="Proteomes" id="UP000236161"/>
    </source>
</evidence>
<feature type="domain" description="BTB" evidence="4">
    <location>
        <begin position="18"/>
        <end position="96"/>
    </location>
</feature>
<evidence type="ECO:0000259" key="4">
    <source>
        <dbReference type="PROSITE" id="PS50097"/>
    </source>
</evidence>
<gene>
    <name evidence="5" type="ORF">AXF42_Ash014006</name>
</gene>
<dbReference type="InterPro" id="IPR011333">
    <property type="entry name" value="SKP1/BTB/POZ_sf"/>
</dbReference>
<keyword evidence="3" id="KW-0833">Ubl conjugation pathway</keyword>
<accession>A0A2I0A936</accession>
<dbReference type="EMBL" id="KZ452009">
    <property type="protein sequence ID" value="PKA52069.1"/>
    <property type="molecule type" value="Genomic_DNA"/>
</dbReference>
<comment type="pathway">
    <text evidence="2">Protein modification; protein ubiquitination.</text>
</comment>
<name>A0A2I0A936_9ASPA</name>